<dbReference type="InterPro" id="IPR012259">
    <property type="entry name" value="DHFR"/>
</dbReference>
<dbReference type="Gene3D" id="3.40.430.10">
    <property type="entry name" value="Dihydrofolate Reductase, subunit A"/>
    <property type="match status" value="1"/>
</dbReference>
<evidence type="ECO:0000313" key="8">
    <source>
        <dbReference type="EMBL" id="KAD1462636.1"/>
    </source>
</evidence>
<comment type="similarity">
    <text evidence="6">Belongs to the dihydrofolate reductase family.</text>
</comment>
<dbReference type="PROSITE" id="PS51330">
    <property type="entry name" value="DHFR_2"/>
    <property type="match status" value="1"/>
</dbReference>
<keyword evidence="4" id="KW-0521">NADP</keyword>
<dbReference type="PANTHER" id="PTHR48069:SF3">
    <property type="entry name" value="DIHYDROFOLATE REDUCTASE"/>
    <property type="match status" value="1"/>
</dbReference>
<dbReference type="Proteomes" id="UP000326396">
    <property type="component" value="Unassembled WGS sequence"/>
</dbReference>
<dbReference type="Pfam" id="PF00186">
    <property type="entry name" value="DHFR_1"/>
    <property type="match status" value="1"/>
</dbReference>
<dbReference type="GO" id="GO:0046655">
    <property type="term" value="P:folic acid metabolic process"/>
    <property type="evidence" value="ECO:0007669"/>
    <property type="project" value="TreeGrafter"/>
</dbReference>
<evidence type="ECO:0000256" key="6">
    <source>
        <dbReference type="RuleBase" id="RU004474"/>
    </source>
</evidence>
<dbReference type="CDD" id="cd00209">
    <property type="entry name" value="DHFR"/>
    <property type="match status" value="1"/>
</dbReference>
<evidence type="ECO:0000256" key="3">
    <source>
        <dbReference type="ARBA" id="ARBA00022563"/>
    </source>
</evidence>
<dbReference type="AlphaFoldDB" id="A0A5N6LGS0"/>
<reference evidence="8 9" key="1">
    <citation type="submission" date="2019-05" db="EMBL/GenBank/DDBJ databases">
        <title>Mikania micrantha, genome provides insights into the molecular mechanism of rapid growth.</title>
        <authorList>
            <person name="Liu B."/>
        </authorList>
    </citation>
    <scope>NUCLEOTIDE SEQUENCE [LARGE SCALE GENOMIC DNA]</scope>
    <source>
        <strain evidence="8">NLD-2019</strain>
        <tissue evidence="8">Leaf</tissue>
    </source>
</reference>
<dbReference type="InterPro" id="IPR024072">
    <property type="entry name" value="DHFR-like_dom_sf"/>
</dbReference>
<dbReference type="OrthoDB" id="766at2759"/>
<dbReference type="PROSITE" id="PS00075">
    <property type="entry name" value="DHFR_1"/>
    <property type="match status" value="1"/>
</dbReference>
<evidence type="ECO:0000256" key="4">
    <source>
        <dbReference type="ARBA" id="ARBA00022857"/>
    </source>
</evidence>
<dbReference type="UniPathway" id="UPA00077">
    <property type="reaction ID" value="UER00158"/>
</dbReference>
<dbReference type="EMBL" id="SZYD01000746">
    <property type="protein sequence ID" value="KAD1462636.1"/>
    <property type="molecule type" value="Genomic_DNA"/>
</dbReference>
<comment type="caution">
    <text evidence="8">The sequence shown here is derived from an EMBL/GenBank/DDBJ whole genome shotgun (WGS) entry which is preliminary data.</text>
</comment>
<dbReference type="PANTHER" id="PTHR48069">
    <property type="entry name" value="DIHYDROFOLATE REDUCTASE"/>
    <property type="match status" value="1"/>
</dbReference>
<evidence type="ECO:0000256" key="2">
    <source>
        <dbReference type="ARBA" id="ARBA00012856"/>
    </source>
</evidence>
<accession>A0A5N6LGS0</accession>
<protein>
    <recommendedName>
        <fullName evidence="2">dihydrofolate reductase</fullName>
        <ecNumber evidence="2">1.5.1.3</ecNumber>
    </recommendedName>
</protein>
<dbReference type="InterPro" id="IPR017925">
    <property type="entry name" value="DHFR_CS"/>
</dbReference>
<dbReference type="GO" id="GO:0050661">
    <property type="term" value="F:NADP binding"/>
    <property type="evidence" value="ECO:0007669"/>
    <property type="project" value="InterPro"/>
</dbReference>
<gene>
    <name evidence="8" type="ORF">E3N88_42806</name>
</gene>
<keyword evidence="5" id="KW-0560">Oxidoreductase</keyword>
<dbReference type="EC" id="1.5.1.3" evidence="2"/>
<dbReference type="SUPFAM" id="SSF53597">
    <property type="entry name" value="Dihydrofolate reductase-like"/>
    <property type="match status" value="1"/>
</dbReference>
<evidence type="ECO:0000256" key="5">
    <source>
        <dbReference type="ARBA" id="ARBA00023002"/>
    </source>
</evidence>
<keyword evidence="3" id="KW-0554">One-carbon metabolism</keyword>
<dbReference type="PRINTS" id="PR00070">
    <property type="entry name" value="DHFR"/>
</dbReference>
<dbReference type="GO" id="GO:0046452">
    <property type="term" value="P:dihydrofolate metabolic process"/>
    <property type="evidence" value="ECO:0007669"/>
    <property type="project" value="TreeGrafter"/>
</dbReference>
<sequence length="264" mass="29659">MVQALLLKVVLHDMELRIDANSDDEGLRNYSIMGSWNTPPSPQRTYQVVVAATRDMGIGKNGKLPWKLPSDLKYFKEITTSTSNPSKKNAVIMGRKTWDSIPLQYRPLSSRLNVVLTRSTTCNVATSENVVTCGSIPSALEMLGSSPYSSEIDKVFVIGGGQILREAMNGPGCEAIHMTEIDSNIYCDTFIPRVDISIFRPWCSSLPITENGTSYRFVSYVRARDFSFPNELEVENFAFLPKMILDKHEDFKYPHQKTEMTNGL</sequence>
<evidence type="ECO:0000259" key="7">
    <source>
        <dbReference type="PROSITE" id="PS51330"/>
    </source>
</evidence>
<dbReference type="GO" id="GO:0006730">
    <property type="term" value="P:one-carbon metabolic process"/>
    <property type="evidence" value="ECO:0007669"/>
    <property type="project" value="UniProtKB-KW"/>
</dbReference>
<feature type="domain" description="DHFR" evidence="7">
    <location>
        <begin position="45"/>
        <end position="222"/>
    </location>
</feature>
<name>A0A5N6LGS0_9ASTR</name>
<dbReference type="GO" id="GO:0004146">
    <property type="term" value="F:dihydrofolate reductase activity"/>
    <property type="evidence" value="ECO:0007669"/>
    <property type="project" value="UniProtKB-EC"/>
</dbReference>
<organism evidence="8 9">
    <name type="scientific">Mikania micrantha</name>
    <name type="common">bitter vine</name>
    <dbReference type="NCBI Taxonomy" id="192012"/>
    <lineage>
        <taxon>Eukaryota</taxon>
        <taxon>Viridiplantae</taxon>
        <taxon>Streptophyta</taxon>
        <taxon>Embryophyta</taxon>
        <taxon>Tracheophyta</taxon>
        <taxon>Spermatophyta</taxon>
        <taxon>Magnoliopsida</taxon>
        <taxon>eudicotyledons</taxon>
        <taxon>Gunneridae</taxon>
        <taxon>Pentapetalae</taxon>
        <taxon>asterids</taxon>
        <taxon>campanulids</taxon>
        <taxon>Asterales</taxon>
        <taxon>Asteraceae</taxon>
        <taxon>Asteroideae</taxon>
        <taxon>Heliantheae alliance</taxon>
        <taxon>Eupatorieae</taxon>
        <taxon>Mikania</taxon>
    </lineage>
</organism>
<comment type="pathway">
    <text evidence="1">Cofactor biosynthesis; tetrahydrofolate biosynthesis; 5,6,7,8-tetrahydrofolate from 7,8-dihydrofolate: step 1/1.</text>
</comment>
<dbReference type="GO" id="GO:0005739">
    <property type="term" value="C:mitochondrion"/>
    <property type="evidence" value="ECO:0007669"/>
    <property type="project" value="TreeGrafter"/>
</dbReference>
<dbReference type="GO" id="GO:0046654">
    <property type="term" value="P:tetrahydrofolate biosynthetic process"/>
    <property type="evidence" value="ECO:0007669"/>
    <property type="project" value="UniProtKB-UniPathway"/>
</dbReference>
<dbReference type="InterPro" id="IPR001796">
    <property type="entry name" value="DHFR_dom"/>
</dbReference>
<keyword evidence="9" id="KW-1185">Reference proteome</keyword>
<proteinExistence type="inferred from homology"/>
<evidence type="ECO:0000256" key="1">
    <source>
        <dbReference type="ARBA" id="ARBA00004903"/>
    </source>
</evidence>
<evidence type="ECO:0000313" key="9">
    <source>
        <dbReference type="Proteomes" id="UP000326396"/>
    </source>
</evidence>